<gene>
    <name evidence="3" type="primary">6039546</name>
    <name evidence="2" type="ORF">CpipJ_CPIJ007342</name>
</gene>
<dbReference type="SUPFAM" id="SSF82199">
    <property type="entry name" value="SET domain"/>
    <property type="match status" value="1"/>
</dbReference>
<dbReference type="KEGG" id="cqu:CpipJ_CPIJ007342"/>
<dbReference type="STRING" id="7176.B0WKB0"/>
<keyword evidence="4" id="KW-1185">Reference proteome</keyword>
<proteinExistence type="predicted"/>
<dbReference type="InterPro" id="IPR001214">
    <property type="entry name" value="SET_dom"/>
</dbReference>
<dbReference type="InParanoid" id="B0WKB0"/>
<protein>
    <recommendedName>
        <fullName evidence="1">SET domain-containing protein</fullName>
    </recommendedName>
</protein>
<dbReference type="VEuPathDB" id="VectorBase:CQUJHB014131"/>
<dbReference type="VEuPathDB" id="VectorBase:CPIJ007342"/>
<dbReference type="EnsemblMetazoa" id="CPIJ007342-RA">
    <property type="protein sequence ID" value="CPIJ007342-PA"/>
    <property type="gene ID" value="CPIJ007342"/>
</dbReference>
<organism>
    <name type="scientific">Culex quinquefasciatus</name>
    <name type="common">Southern house mosquito</name>
    <name type="synonym">Culex pungens</name>
    <dbReference type="NCBI Taxonomy" id="7176"/>
    <lineage>
        <taxon>Eukaryota</taxon>
        <taxon>Metazoa</taxon>
        <taxon>Ecdysozoa</taxon>
        <taxon>Arthropoda</taxon>
        <taxon>Hexapoda</taxon>
        <taxon>Insecta</taxon>
        <taxon>Pterygota</taxon>
        <taxon>Neoptera</taxon>
        <taxon>Endopterygota</taxon>
        <taxon>Diptera</taxon>
        <taxon>Nematocera</taxon>
        <taxon>Culicoidea</taxon>
        <taxon>Culicidae</taxon>
        <taxon>Culicinae</taxon>
        <taxon>Culicini</taxon>
        <taxon>Culex</taxon>
        <taxon>Culex</taxon>
    </lineage>
</organism>
<dbReference type="InterPro" id="IPR046341">
    <property type="entry name" value="SET_dom_sf"/>
</dbReference>
<dbReference type="Pfam" id="PF00856">
    <property type="entry name" value="SET"/>
    <property type="match status" value="1"/>
</dbReference>
<dbReference type="AlphaFoldDB" id="B0WKB0"/>
<dbReference type="PANTHER" id="PTHR13271">
    <property type="entry name" value="UNCHARACTERIZED PUTATIVE METHYLTRANSFERASE"/>
    <property type="match status" value="1"/>
</dbReference>
<dbReference type="OrthoDB" id="6500128at2759"/>
<evidence type="ECO:0000259" key="1">
    <source>
        <dbReference type="PROSITE" id="PS50280"/>
    </source>
</evidence>
<reference evidence="3" key="2">
    <citation type="submission" date="2020-05" db="UniProtKB">
        <authorList>
            <consortium name="EnsemblMetazoa"/>
        </authorList>
    </citation>
    <scope>IDENTIFICATION</scope>
    <source>
        <strain evidence="3">JHB</strain>
    </source>
</reference>
<feature type="domain" description="SET" evidence="1">
    <location>
        <begin position="37"/>
        <end position="286"/>
    </location>
</feature>
<dbReference type="PANTHER" id="PTHR13271:SF151">
    <property type="entry name" value="SET DOMAIN-CONTAINING PROTEIN 4"/>
    <property type="match status" value="1"/>
</dbReference>
<dbReference type="CDD" id="cd19177">
    <property type="entry name" value="SET_SETD4"/>
    <property type="match status" value="1"/>
</dbReference>
<dbReference type="GO" id="GO:0016279">
    <property type="term" value="F:protein-lysine N-methyltransferase activity"/>
    <property type="evidence" value="ECO:0007669"/>
    <property type="project" value="InterPro"/>
</dbReference>
<dbReference type="InterPro" id="IPR044429">
    <property type="entry name" value="SETD4_SET"/>
</dbReference>
<sequence length="474" mass="54166">MGRTGRRRRCRRNNVVECYEHTELYRSLGGLGWENGTELRVANFEETGKGLFSRRGFKAGDCIISLPFESLISLKSIEEDEAFLACFNKDALADFSKGELQFQSLLALYLIYLRLEDNSPRKAYLNSIPESFTTPYFCSKLEMANLPNVVLKQMVQQNEIIKQNFTLLQSILNNDSLQAVDLDLFKWAYFAVNTRSVYLEPRVLKLLLKGKTTFFAEKLKDEPNMALAPFLDFFNHNAGAETTSKLSISYESLTKQFKKNQITHLYYELFTSKPVPPFSQIFISYGTHNNTKLLLEYGFSLPANPQDFLELTLDDINAFIRADPELRPLKIHREKYRFIADHSLGEQLFFVPGDLLSHNLAVCLTLLFVEQNIYQLRTVAFGELPPLDPIRDLATRLAQFKLRELETSSRALAKLPDLTASAFDHRRHNEPGKGFSWRFASSGPSAPPKTTALGTNVLGDIFRKRQQKACCINY</sequence>
<dbReference type="OMA" id="QMANGRW"/>
<dbReference type="PROSITE" id="PS50280">
    <property type="entry name" value="SET"/>
    <property type="match status" value="1"/>
</dbReference>
<dbReference type="eggNOG" id="KOG1337">
    <property type="taxonomic scope" value="Eukaryota"/>
</dbReference>
<dbReference type="Gene3D" id="3.90.1410.10">
    <property type="entry name" value="set domain protein methyltransferase, domain 1"/>
    <property type="match status" value="1"/>
</dbReference>
<dbReference type="FunCoup" id="B0WKB0">
    <property type="interactions" value="407"/>
</dbReference>
<reference evidence="2" key="1">
    <citation type="submission" date="2007-03" db="EMBL/GenBank/DDBJ databases">
        <title>Annotation of Culex pipiens quinquefasciatus.</title>
        <authorList>
            <consortium name="The Broad Institute Genome Sequencing Platform"/>
            <person name="Atkinson P.W."/>
            <person name="Hemingway J."/>
            <person name="Christensen B.M."/>
            <person name="Higgs S."/>
            <person name="Kodira C."/>
            <person name="Hannick L."/>
            <person name="Megy K."/>
            <person name="O'Leary S."/>
            <person name="Pearson M."/>
            <person name="Haas B.J."/>
            <person name="Mauceli E."/>
            <person name="Wortman J.R."/>
            <person name="Lee N.H."/>
            <person name="Guigo R."/>
            <person name="Stanke M."/>
            <person name="Alvarado L."/>
            <person name="Amedeo P."/>
            <person name="Antoine C.H."/>
            <person name="Arensburger P."/>
            <person name="Bidwell S.L."/>
            <person name="Crawford M."/>
            <person name="Camaro F."/>
            <person name="Devon K."/>
            <person name="Engels R."/>
            <person name="Hammond M."/>
            <person name="Howarth C."/>
            <person name="Koehrsen M."/>
            <person name="Lawson D."/>
            <person name="Montgomery P."/>
            <person name="Nene V."/>
            <person name="Nusbaum C."/>
            <person name="Puiu D."/>
            <person name="Romero-Severson J."/>
            <person name="Severson D.W."/>
            <person name="Shumway M."/>
            <person name="Sisk P."/>
            <person name="Stolte C."/>
            <person name="Zeng Q."/>
            <person name="Eisenstadt E."/>
            <person name="Fraser-Liggett C."/>
            <person name="Strausberg R."/>
            <person name="Galagan J."/>
            <person name="Birren B."/>
            <person name="Collins F.H."/>
        </authorList>
    </citation>
    <scope>NUCLEOTIDE SEQUENCE [LARGE SCALE GENOMIC DNA]</scope>
    <source>
        <strain evidence="2">JHB</strain>
    </source>
</reference>
<dbReference type="InterPro" id="IPR050600">
    <property type="entry name" value="SETD3_SETD6_MTase"/>
</dbReference>
<evidence type="ECO:0000313" key="3">
    <source>
        <dbReference type="EnsemblMetazoa" id="CPIJ007342-PA"/>
    </source>
</evidence>
<evidence type="ECO:0000313" key="2">
    <source>
        <dbReference type="EMBL" id="EDS29701.1"/>
    </source>
</evidence>
<accession>B0WKB0</accession>
<dbReference type="EMBL" id="DS231969">
    <property type="protein sequence ID" value="EDS29701.1"/>
    <property type="molecule type" value="Genomic_DNA"/>
</dbReference>
<dbReference type="HOGENOM" id="CLU_029120_3_0_1"/>
<evidence type="ECO:0000313" key="4">
    <source>
        <dbReference type="Proteomes" id="UP000002320"/>
    </source>
</evidence>
<dbReference type="Proteomes" id="UP000002320">
    <property type="component" value="Unassembled WGS sequence"/>
</dbReference>
<name>B0WKB0_CULQU</name>